<evidence type="ECO:0000256" key="6">
    <source>
        <dbReference type="ARBA" id="ARBA00037432"/>
    </source>
</evidence>
<feature type="repeat" description="ANK" evidence="8">
    <location>
        <begin position="78"/>
        <end position="110"/>
    </location>
</feature>
<proteinExistence type="predicted"/>
<reference evidence="11" key="1">
    <citation type="submission" date="2020-06" db="EMBL/GenBank/DDBJ databases">
        <title>Draft genome of Bugula neritina, a colonial animal packing powerful symbionts and potential medicines.</title>
        <authorList>
            <person name="Rayko M."/>
        </authorList>
    </citation>
    <scope>NUCLEOTIDE SEQUENCE [LARGE SCALE GENOMIC DNA]</scope>
    <source>
        <strain evidence="11">Kwan_BN1</strain>
    </source>
</reference>
<dbReference type="AlphaFoldDB" id="A0A7J7KLG9"/>
<dbReference type="GO" id="GO:0007165">
    <property type="term" value="P:signal transduction"/>
    <property type="evidence" value="ECO:0007669"/>
    <property type="project" value="TreeGrafter"/>
</dbReference>
<evidence type="ECO:0000256" key="5">
    <source>
        <dbReference type="ARBA" id="ARBA00023043"/>
    </source>
</evidence>
<dbReference type="PANTHER" id="PTHR24155">
    <property type="entry name" value="OSTEOCLAST-STIMULATING FACTOR 1"/>
    <property type="match status" value="1"/>
</dbReference>
<evidence type="ECO:0000256" key="1">
    <source>
        <dbReference type="ARBA" id="ARBA00004496"/>
    </source>
</evidence>
<comment type="subcellular location">
    <subcellularLocation>
        <location evidence="1">Cytoplasm</location>
    </subcellularLocation>
</comment>
<dbReference type="InterPro" id="IPR001452">
    <property type="entry name" value="SH3_domain"/>
</dbReference>
<feature type="domain" description="SH3" evidence="10">
    <location>
        <begin position="17"/>
        <end position="77"/>
    </location>
</feature>
<dbReference type="SUPFAM" id="SSF48403">
    <property type="entry name" value="Ankyrin repeat"/>
    <property type="match status" value="1"/>
</dbReference>
<dbReference type="Gene3D" id="1.25.40.20">
    <property type="entry name" value="Ankyrin repeat-containing domain"/>
    <property type="match status" value="2"/>
</dbReference>
<gene>
    <name evidence="11" type="ORF">EB796_002617</name>
</gene>
<dbReference type="Pfam" id="PF00018">
    <property type="entry name" value="SH3_1"/>
    <property type="match status" value="1"/>
</dbReference>
<dbReference type="GO" id="GO:0005737">
    <property type="term" value="C:cytoplasm"/>
    <property type="evidence" value="ECO:0007669"/>
    <property type="project" value="UniProtKB-SubCell"/>
</dbReference>
<dbReference type="InterPro" id="IPR002110">
    <property type="entry name" value="Ankyrin_rpt"/>
</dbReference>
<dbReference type="Pfam" id="PF12796">
    <property type="entry name" value="Ank_2"/>
    <property type="match status" value="1"/>
</dbReference>
<dbReference type="OrthoDB" id="207120at2759"/>
<dbReference type="FunFam" id="2.30.30.40:FF:000072">
    <property type="entry name" value="Unconventional Myosin IB"/>
    <property type="match status" value="1"/>
</dbReference>
<evidence type="ECO:0000256" key="8">
    <source>
        <dbReference type="PROSITE-ProRule" id="PRU00023"/>
    </source>
</evidence>
<dbReference type="EMBL" id="VXIV02000308">
    <property type="protein sequence ID" value="KAF6039071.1"/>
    <property type="molecule type" value="Genomic_DNA"/>
</dbReference>
<dbReference type="InterPro" id="IPR036770">
    <property type="entry name" value="Ankyrin_rpt-contain_sf"/>
</dbReference>
<organism evidence="11 12">
    <name type="scientific">Bugula neritina</name>
    <name type="common">Brown bryozoan</name>
    <name type="synonym">Sertularia neritina</name>
    <dbReference type="NCBI Taxonomy" id="10212"/>
    <lineage>
        <taxon>Eukaryota</taxon>
        <taxon>Metazoa</taxon>
        <taxon>Spiralia</taxon>
        <taxon>Lophotrochozoa</taxon>
        <taxon>Bryozoa</taxon>
        <taxon>Gymnolaemata</taxon>
        <taxon>Cheilostomatida</taxon>
        <taxon>Flustrina</taxon>
        <taxon>Buguloidea</taxon>
        <taxon>Bugulidae</taxon>
        <taxon>Bugula</taxon>
    </lineage>
</organism>
<evidence type="ECO:0000256" key="2">
    <source>
        <dbReference type="ARBA" id="ARBA00022443"/>
    </source>
</evidence>
<keyword evidence="3" id="KW-0963">Cytoplasm</keyword>
<evidence type="ECO:0000256" key="3">
    <source>
        <dbReference type="ARBA" id="ARBA00022490"/>
    </source>
</evidence>
<keyword evidence="4" id="KW-0677">Repeat</keyword>
<sequence>MSADKRPPPPPPPSRRVQVKVVRAMFKYTATQPDELSFEEGDTLYITDSSDPNGWWKAKCNNRSGLIPSNYVSESMEAIDNPLHEAAKRGNLPFLQECLANGVSVNGLDKAQSTPLYWAAHGGHTECVQALLNVPNISLDSQNKLGDTPLHACSWKGHDDCVGLLLDRNVNPTIKNNEGKTPLQLARNPACAALLQRAVRTSKCDDEYLDEEDSD</sequence>
<evidence type="ECO:0000256" key="9">
    <source>
        <dbReference type="PROSITE-ProRule" id="PRU00192"/>
    </source>
</evidence>
<keyword evidence="2 9" id="KW-0728">SH3 domain</keyword>
<keyword evidence="12" id="KW-1185">Reference proteome</keyword>
<keyword evidence="5 8" id="KW-0040">ANK repeat</keyword>
<dbReference type="Proteomes" id="UP000593567">
    <property type="component" value="Unassembled WGS sequence"/>
</dbReference>
<evidence type="ECO:0000313" key="11">
    <source>
        <dbReference type="EMBL" id="KAF6039071.1"/>
    </source>
</evidence>
<dbReference type="SUPFAM" id="SSF50044">
    <property type="entry name" value="SH3-domain"/>
    <property type="match status" value="1"/>
</dbReference>
<dbReference type="SMART" id="SM00248">
    <property type="entry name" value="ANK"/>
    <property type="match status" value="3"/>
</dbReference>
<name>A0A7J7KLG9_BUGNE</name>
<evidence type="ECO:0000259" key="10">
    <source>
        <dbReference type="PROSITE" id="PS50002"/>
    </source>
</evidence>
<evidence type="ECO:0000313" key="12">
    <source>
        <dbReference type="Proteomes" id="UP000593567"/>
    </source>
</evidence>
<evidence type="ECO:0000256" key="7">
    <source>
        <dbReference type="ARBA" id="ARBA00040640"/>
    </source>
</evidence>
<dbReference type="CDD" id="cd11772">
    <property type="entry name" value="SH3_OSTF1"/>
    <property type="match status" value="1"/>
</dbReference>
<accession>A0A7J7KLG9</accession>
<protein>
    <recommendedName>
        <fullName evidence="7">Osteoclast-stimulating factor 1</fullName>
    </recommendedName>
</protein>
<comment type="function">
    <text evidence="6">Induces bone resorption, acting probably through a signaling cascade which results in the secretion of factor(s) enhancing osteoclast formation and activity.</text>
</comment>
<dbReference type="PROSITE" id="PS50297">
    <property type="entry name" value="ANK_REP_REGION"/>
    <property type="match status" value="1"/>
</dbReference>
<comment type="caution">
    <text evidence="11">The sequence shown here is derived from an EMBL/GenBank/DDBJ whole genome shotgun (WGS) entry which is preliminary data.</text>
</comment>
<dbReference type="PANTHER" id="PTHR24155:SF10">
    <property type="entry name" value="OSTEOCLAST-STIMULATING FACTOR 1"/>
    <property type="match status" value="1"/>
</dbReference>
<dbReference type="PROSITE" id="PS50002">
    <property type="entry name" value="SH3"/>
    <property type="match status" value="1"/>
</dbReference>
<dbReference type="PRINTS" id="PR00452">
    <property type="entry name" value="SH3DOMAIN"/>
</dbReference>
<feature type="repeat" description="ANK" evidence="8">
    <location>
        <begin position="145"/>
        <end position="177"/>
    </location>
</feature>
<evidence type="ECO:0000256" key="4">
    <source>
        <dbReference type="ARBA" id="ARBA00022737"/>
    </source>
</evidence>
<dbReference type="PRINTS" id="PR00499">
    <property type="entry name" value="P67PHOX"/>
</dbReference>
<dbReference type="PROSITE" id="PS50088">
    <property type="entry name" value="ANK_REPEAT"/>
    <property type="match status" value="2"/>
</dbReference>
<dbReference type="InterPro" id="IPR036028">
    <property type="entry name" value="SH3-like_dom_sf"/>
</dbReference>
<dbReference type="SMART" id="SM00326">
    <property type="entry name" value="SH3"/>
    <property type="match status" value="1"/>
</dbReference>
<dbReference type="Gene3D" id="2.30.30.40">
    <property type="entry name" value="SH3 Domains"/>
    <property type="match status" value="1"/>
</dbReference>